<accession>A0A0B3BWD5</accession>
<dbReference type="PANTHER" id="PTHR30441:SF8">
    <property type="entry name" value="DUF748 DOMAIN-CONTAINING PROTEIN"/>
    <property type="match status" value="1"/>
</dbReference>
<protein>
    <recommendedName>
        <fullName evidence="4">DUF748 domain-containing protein</fullName>
    </recommendedName>
</protein>
<keyword evidence="1" id="KW-1133">Transmembrane helix</keyword>
<dbReference type="InterPro" id="IPR036737">
    <property type="entry name" value="OmpA-like_sf"/>
</dbReference>
<dbReference type="Pfam" id="PF05359">
    <property type="entry name" value="DUF748"/>
    <property type="match status" value="1"/>
</dbReference>
<dbReference type="Gene3D" id="3.30.1330.60">
    <property type="entry name" value="OmpA-like domain"/>
    <property type="match status" value="1"/>
</dbReference>
<dbReference type="Proteomes" id="UP000030980">
    <property type="component" value="Unassembled WGS sequence"/>
</dbReference>
<dbReference type="RefSeq" id="WP_039606412.1">
    <property type="nucleotide sequence ID" value="NZ_FMUP01000006.1"/>
</dbReference>
<dbReference type="AlphaFoldDB" id="A0A0B3BWD5"/>
<dbReference type="InterPro" id="IPR008023">
    <property type="entry name" value="DUF748"/>
</dbReference>
<keyword evidence="1" id="KW-0472">Membrane</keyword>
<dbReference type="OrthoDB" id="9757969at2"/>
<comment type="caution">
    <text evidence="2">The sequence shown here is derived from an EMBL/GenBank/DDBJ whole genome shotgun (WGS) entry which is preliminary data.</text>
</comment>
<dbReference type="EMBL" id="JTAK01000003">
    <property type="protein sequence ID" value="KHO64999.1"/>
    <property type="molecule type" value="Genomic_DNA"/>
</dbReference>
<evidence type="ECO:0000256" key="1">
    <source>
        <dbReference type="SAM" id="Phobius"/>
    </source>
</evidence>
<organism evidence="2 3">
    <name type="scientific">Pseudomonas flexibilis</name>
    <dbReference type="NCBI Taxonomy" id="706570"/>
    <lineage>
        <taxon>Bacteria</taxon>
        <taxon>Pseudomonadati</taxon>
        <taxon>Pseudomonadota</taxon>
        <taxon>Gammaproteobacteria</taxon>
        <taxon>Pseudomonadales</taxon>
        <taxon>Pseudomonadaceae</taxon>
        <taxon>Pseudomonas</taxon>
    </lineage>
</organism>
<gene>
    <name evidence="2" type="ORF">PT85_08140</name>
</gene>
<proteinExistence type="predicted"/>
<evidence type="ECO:0000313" key="3">
    <source>
        <dbReference type="Proteomes" id="UP000030980"/>
    </source>
</evidence>
<dbReference type="GO" id="GO:0005886">
    <property type="term" value="C:plasma membrane"/>
    <property type="evidence" value="ECO:0007669"/>
    <property type="project" value="TreeGrafter"/>
</dbReference>
<dbReference type="GO" id="GO:0090313">
    <property type="term" value="P:regulation of protein targeting to membrane"/>
    <property type="evidence" value="ECO:0007669"/>
    <property type="project" value="TreeGrafter"/>
</dbReference>
<keyword evidence="3" id="KW-1185">Reference proteome</keyword>
<evidence type="ECO:0008006" key="4">
    <source>
        <dbReference type="Google" id="ProtNLM"/>
    </source>
</evidence>
<reference evidence="2 3" key="1">
    <citation type="submission" date="2014-11" db="EMBL/GenBank/DDBJ databases">
        <title>Genome sequence of Pseudomonas tuomuerensis JCM 14085.</title>
        <authorList>
            <person name="Shin S.-K."/>
            <person name="Yi H."/>
        </authorList>
    </citation>
    <scope>NUCLEOTIDE SEQUENCE [LARGE SCALE GENOMIC DNA]</scope>
    <source>
        <strain evidence="2 3">JCM 14085</strain>
    </source>
</reference>
<evidence type="ECO:0000313" key="2">
    <source>
        <dbReference type="EMBL" id="KHO64999.1"/>
    </source>
</evidence>
<dbReference type="PANTHER" id="PTHR30441">
    <property type="entry name" value="DUF748 DOMAIN-CONTAINING PROTEIN"/>
    <property type="match status" value="1"/>
</dbReference>
<sequence>MSNLPLRLARGLAIFLAFYALIGFFIVPGVALRIVNQQLALYATEPARLERLEFNPFRLTLDLYHLRIGDTETPQLAFELLHVDLEWRSLWQRTLHLAEVRLVRPHTEVLFDAEGKLNLSRLFAFPASEESPKPVNAEPSRPFPLRIDRLLLERGLVHFQDRRPGETVDFTYDPLDLELHNLRTRSDDEAEAQFVAQGPAGGTLHWRGQLHLLPFRSSGHLELKDLRLASIWPYVQENIAVSLRDGVLNAAADYRLDLAEGTQLTLANGRLRLAPFAVQDLDGQPRLNLEHLDIQQASLDLAAQRLEIGQLRSAGLETWAAREADGEIDWLRLLKADGGATEQAPTTEGRPWQILLNDAQLRGYRAHLTDRATEQPVELLVGPLDLDVRQFDSSGQAPFQLRLDSGLGEQGRVHAEGEAGLQPLAAQLAVTLQAIDLRVAQAYLSPYVRLELLGGELAGNLDVQVAHGEQLALQVRGQASVQGLHTRDTLRHRDLLKWQALRLDGLDYRHGEQLHIEGIELEQPYARLIIQEDLSTNLNELIVEQPTTAEAGEATSANEPPLGIHVGGIAIRDGSANFADFSLRPNFATAIQQLNGRIGTLDNRSKQAASVDITGKVDRYAPVTIKGRLTPFDPLHSLDIATVFKQVELTTLTPYSGKFAGYRIRRGRLNLDLHYRIDEGRLNAENHVLLENLQLGERVDSDDAVDLPVRLAVALLKDTKGNIDIALPVQGDLNDPQFSVMPIIWQTLRNLVLRAVQAPFKFVAGLVGGSDEDLDRVPFEPGSSVLGDAARQRLDTLAAALRQRPQLRLEVEGASAVSADGPLLAERRLQREYRQLWYNSLQRRGQPVPATPDDLEIDEDLSDSLLQAIYRSQLGQPPAGWAELADEQVHDNMRQALLARWSDNPTALRRLAQERAAGIKAYLVDQGGLEDKRIYLLDSALVTVGTTGSVETPLHLDSQ</sequence>
<dbReference type="STRING" id="706570.PT85_08140"/>
<keyword evidence="1" id="KW-0812">Transmembrane</keyword>
<feature type="transmembrane region" description="Helical" evidence="1">
    <location>
        <begin position="12"/>
        <end position="32"/>
    </location>
</feature>
<name>A0A0B3BWD5_9PSED</name>
<dbReference type="InterPro" id="IPR052894">
    <property type="entry name" value="AsmA-related"/>
</dbReference>